<dbReference type="VEuPathDB" id="AmoebaDB:ACA1_380810"/>
<dbReference type="InterPro" id="IPR020785">
    <property type="entry name" value="Ribosomal_uL11_CS"/>
</dbReference>
<dbReference type="SUPFAM" id="SSF46906">
    <property type="entry name" value="Ribosomal protein L11, C-terminal domain"/>
    <property type="match status" value="1"/>
</dbReference>
<evidence type="ECO:0000313" key="2">
    <source>
        <dbReference type="EMBL" id="ELR14404.1"/>
    </source>
</evidence>
<name>L8GNK9_ACACF</name>
<dbReference type="KEGG" id="acan:ACA1_380810"/>
<keyword evidence="3" id="KW-1185">Reference proteome</keyword>
<dbReference type="AlphaFoldDB" id="L8GNK9"/>
<dbReference type="OrthoDB" id="1478556at2759"/>
<dbReference type="Proteomes" id="UP000011083">
    <property type="component" value="Unassembled WGS sequence"/>
</dbReference>
<protein>
    <recommendedName>
        <fullName evidence="1">Large ribosomal subunit protein uL11 C-terminal domain-containing protein</fullName>
    </recommendedName>
</protein>
<reference evidence="2 3" key="1">
    <citation type="journal article" date="2013" name="Genome Biol.">
        <title>Genome of Acanthamoeba castellanii highlights extensive lateral gene transfer and early evolution of tyrosine kinase signaling.</title>
        <authorList>
            <person name="Clarke M."/>
            <person name="Lohan A.J."/>
            <person name="Liu B."/>
            <person name="Lagkouvardos I."/>
            <person name="Roy S."/>
            <person name="Zafar N."/>
            <person name="Bertelli C."/>
            <person name="Schilde C."/>
            <person name="Kianianmomeni A."/>
            <person name="Burglin T.R."/>
            <person name="Frech C."/>
            <person name="Turcotte B."/>
            <person name="Kopec K.O."/>
            <person name="Synnott J.M."/>
            <person name="Choo C."/>
            <person name="Paponov I."/>
            <person name="Finkler A."/>
            <person name="Soon Heng Tan C."/>
            <person name="Hutchins A.P."/>
            <person name="Weinmeier T."/>
            <person name="Rattei T."/>
            <person name="Chu J.S."/>
            <person name="Gimenez G."/>
            <person name="Irimia M."/>
            <person name="Rigden D.J."/>
            <person name="Fitzpatrick D.A."/>
            <person name="Lorenzo-Morales J."/>
            <person name="Bateman A."/>
            <person name="Chiu C.H."/>
            <person name="Tang P."/>
            <person name="Hegemann P."/>
            <person name="Fromm H."/>
            <person name="Raoult D."/>
            <person name="Greub G."/>
            <person name="Miranda-Saavedra D."/>
            <person name="Chen N."/>
            <person name="Nash P."/>
            <person name="Ginger M.L."/>
            <person name="Horn M."/>
            <person name="Schaap P."/>
            <person name="Caler L."/>
            <person name="Loftus B."/>
        </authorList>
    </citation>
    <scope>NUCLEOTIDE SEQUENCE [LARGE SCALE GENOMIC DNA]</scope>
    <source>
        <strain evidence="2 3">Neff</strain>
    </source>
</reference>
<dbReference type="InterPro" id="IPR036769">
    <property type="entry name" value="Ribosomal_uL11_C_sf"/>
</dbReference>
<organism evidence="2 3">
    <name type="scientific">Acanthamoeba castellanii (strain ATCC 30010 / Neff)</name>
    <dbReference type="NCBI Taxonomy" id="1257118"/>
    <lineage>
        <taxon>Eukaryota</taxon>
        <taxon>Amoebozoa</taxon>
        <taxon>Discosea</taxon>
        <taxon>Longamoebia</taxon>
        <taxon>Centramoebida</taxon>
        <taxon>Acanthamoebidae</taxon>
        <taxon>Acanthamoeba</taxon>
    </lineage>
</organism>
<dbReference type="GO" id="GO:0003735">
    <property type="term" value="F:structural constituent of ribosome"/>
    <property type="evidence" value="ECO:0007669"/>
    <property type="project" value="InterPro"/>
</dbReference>
<sequence>MVLRGSSYVPPDVADRGLILATLIKGIMLPCEVVSIPLYSHHIPGGYECKTRSPEERKHKFKHEADIMAGTVYAIAKQQRVWKRSFARELVGTVKEVLGTCHSLGITVDGMKALAFQKEILEGRVVVPNEEAVPTFMREDGSGVETSLCKETYMSDEEKQAMKDKATAKMMEVRYRK</sequence>
<dbReference type="Gene3D" id="1.10.10.250">
    <property type="entry name" value="Ribosomal protein L11, C-terminal domain"/>
    <property type="match status" value="1"/>
</dbReference>
<accession>L8GNK9</accession>
<dbReference type="EMBL" id="KB008053">
    <property type="protein sequence ID" value="ELR14404.1"/>
    <property type="molecule type" value="Genomic_DNA"/>
</dbReference>
<dbReference type="Pfam" id="PF00298">
    <property type="entry name" value="Ribosomal_L11"/>
    <property type="match status" value="1"/>
</dbReference>
<gene>
    <name evidence="2" type="ORF">ACA1_380810</name>
</gene>
<dbReference type="GO" id="GO:0006412">
    <property type="term" value="P:translation"/>
    <property type="evidence" value="ECO:0007669"/>
    <property type="project" value="InterPro"/>
</dbReference>
<dbReference type="GO" id="GO:0005840">
    <property type="term" value="C:ribosome"/>
    <property type="evidence" value="ECO:0007669"/>
    <property type="project" value="InterPro"/>
</dbReference>
<dbReference type="RefSeq" id="XP_004336417.1">
    <property type="nucleotide sequence ID" value="XM_004336369.1"/>
</dbReference>
<dbReference type="PROSITE" id="PS00359">
    <property type="entry name" value="RIBOSOMAL_L11"/>
    <property type="match status" value="1"/>
</dbReference>
<dbReference type="InterPro" id="IPR020783">
    <property type="entry name" value="Ribosomal_uL11_C"/>
</dbReference>
<dbReference type="STRING" id="1257118.L8GNK9"/>
<feature type="domain" description="Large ribosomal subunit protein uL11 C-terminal" evidence="1">
    <location>
        <begin position="55"/>
        <end position="108"/>
    </location>
</feature>
<evidence type="ECO:0000259" key="1">
    <source>
        <dbReference type="Pfam" id="PF00298"/>
    </source>
</evidence>
<dbReference type="GeneID" id="14914996"/>
<evidence type="ECO:0000313" key="3">
    <source>
        <dbReference type="Proteomes" id="UP000011083"/>
    </source>
</evidence>
<proteinExistence type="predicted"/>